<evidence type="ECO:0000313" key="2">
    <source>
        <dbReference type="EMBL" id="TRM70093.1"/>
    </source>
</evidence>
<sequence>MDAARPATLNRHKSMYIPAPASLTPLQPPAPPFQPPPMNRRHSSMNPRRPLRSSPLAGPALSSEGVVDDEDTTPKARPSRIASTPELSSERPGSSMSLYMPRWEGSRGTTPDTSAPDIPPIPPLPAHAQPTISEAPQPSRRASLLSMKSLIRKKSKASVRSAAAPSPSSSVPPPPPGAIAAPVSETHGKKNAIGLDRARARSVTSLPERGARARAPARHNSDADVGALHTPSRATPQDSSWLTHNTYAETPRFSRLGLGSGVVMPVPAKASRRLSREPSSTSMRSVSPSGRASPPHTTPSLSLTRTRSNSSSRESVLSEPPVLHSSAASIASTGSECAPIREEAEEDEGIVIGRRSEQPESHEARRQRSRSEPRSRWGSMRSMRSLSRKAIGDATSAAPASGKRLSFLSFGPGSDNAHELVKPVPLSAKAGGPVGATAMKMEVTLPAQPVPAAPEKVAPRQPEVPKRKNTARRFMRTLSTVGRRQATI</sequence>
<proteinExistence type="predicted"/>
<dbReference type="Proteomes" id="UP000320762">
    <property type="component" value="Unassembled WGS sequence"/>
</dbReference>
<comment type="caution">
    <text evidence="2">The sequence shown here is derived from an EMBL/GenBank/DDBJ whole genome shotgun (WGS) entry which is preliminary data.</text>
</comment>
<feature type="compositionally biased region" description="Polar residues" evidence="1">
    <location>
        <begin position="477"/>
        <end position="488"/>
    </location>
</feature>
<dbReference type="EMBL" id="VDMD01000001">
    <property type="protein sequence ID" value="TRM70093.1"/>
    <property type="molecule type" value="Genomic_DNA"/>
</dbReference>
<feature type="region of interest" description="Disordered" evidence="1">
    <location>
        <begin position="450"/>
        <end position="488"/>
    </location>
</feature>
<feature type="region of interest" description="Disordered" evidence="1">
    <location>
        <begin position="267"/>
        <end position="401"/>
    </location>
</feature>
<feature type="region of interest" description="Disordered" evidence="1">
    <location>
        <begin position="1"/>
        <end position="243"/>
    </location>
</feature>
<feature type="compositionally biased region" description="Polar residues" evidence="1">
    <location>
        <begin position="232"/>
        <end position="243"/>
    </location>
</feature>
<feature type="compositionally biased region" description="Pro residues" evidence="1">
    <location>
        <begin position="26"/>
        <end position="38"/>
    </location>
</feature>
<dbReference type="STRING" id="97359.A0A550CZ86"/>
<dbReference type="OrthoDB" id="3070411at2759"/>
<reference evidence="2 3" key="1">
    <citation type="journal article" date="2019" name="New Phytol.">
        <title>Comparative genomics reveals unique wood-decay strategies and fruiting body development in the Schizophyllaceae.</title>
        <authorList>
            <person name="Almasi E."/>
            <person name="Sahu N."/>
            <person name="Krizsan K."/>
            <person name="Balint B."/>
            <person name="Kovacs G.M."/>
            <person name="Kiss B."/>
            <person name="Cseklye J."/>
            <person name="Drula E."/>
            <person name="Henrissat B."/>
            <person name="Nagy I."/>
            <person name="Chovatia M."/>
            <person name="Adam C."/>
            <person name="LaButti K."/>
            <person name="Lipzen A."/>
            <person name="Riley R."/>
            <person name="Grigoriev I.V."/>
            <person name="Nagy L.G."/>
        </authorList>
    </citation>
    <scope>NUCLEOTIDE SEQUENCE [LARGE SCALE GENOMIC DNA]</scope>
    <source>
        <strain evidence="2 3">NL-1724</strain>
    </source>
</reference>
<accession>A0A550CZ86</accession>
<feature type="compositionally biased region" description="Polar residues" evidence="1">
    <location>
        <begin position="81"/>
        <end position="97"/>
    </location>
</feature>
<protein>
    <submittedName>
        <fullName evidence="2">Uncharacterized protein</fullName>
    </submittedName>
</protein>
<feature type="compositionally biased region" description="Basic and acidic residues" evidence="1">
    <location>
        <begin position="354"/>
        <end position="375"/>
    </location>
</feature>
<feature type="compositionally biased region" description="Low complexity" evidence="1">
    <location>
        <begin position="158"/>
        <end position="169"/>
    </location>
</feature>
<organism evidence="2 3">
    <name type="scientific">Schizophyllum amplum</name>
    <dbReference type="NCBI Taxonomy" id="97359"/>
    <lineage>
        <taxon>Eukaryota</taxon>
        <taxon>Fungi</taxon>
        <taxon>Dikarya</taxon>
        <taxon>Basidiomycota</taxon>
        <taxon>Agaricomycotina</taxon>
        <taxon>Agaricomycetes</taxon>
        <taxon>Agaricomycetidae</taxon>
        <taxon>Agaricales</taxon>
        <taxon>Schizophyllaceae</taxon>
        <taxon>Schizophyllum</taxon>
    </lineage>
</organism>
<evidence type="ECO:0000313" key="3">
    <source>
        <dbReference type="Proteomes" id="UP000320762"/>
    </source>
</evidence>
<feature type="compositionally biased region" description="Low complexity" evidence="1">
    <location>
        <begin position="277"/>
        <end position="321"/>
    </location>
</feature>
<gene>
    <name evidence="2" type="ORF">BD626DRAFT_23367</name>
</gene>
<keyword evidence="3" id="KW-1185">Reference proteome</keyword>
<feature type="compositionally biased region" description="Low complexity" evidence="1">
    <location>
        <begin position="376"/>
        <end position="385"/>
    </location>
</feature>
<dbReference type="AlphaFoldDB" id="A0A550CZ86"/>
<name>A0A550CZ86_9AGAR</name>
<feature type="compositionally biased region" description="Polar residues" evidence="1">
    <location>
        <begin position="326"/>
        <end position="335"/>
    </location>
</feature>
<evidence type="ECO:0000256" key="1">
    <source>
        <dbReference type="SAM" id="MobiDB-lite"/>
    </source>
</evidence>